<dbReference type="PANTHER" id="PTHR35076">
    <property type="entry name" value="TUBULIN EPSILON AND DELTA COMPLEX PROTEIN 1"/>
    <property type="match status" value="1"/>
</dbReference>
<evidence type="ECO:0000313" key="3">
    <source>
        <dbReference type="Proteomes" id="UP000265000"/>
    </source>
</evidence>
<accession>A0A3Q2PY00</accession>
<dbReference type="GeneTree" id="ENSGT00910000145250"/>
<dbReference type="AlphaFoldDB" id="A0A3Q2PY00"/>
<reference evidence="2" key="2">
    <citation type="submission" date="2025-09" db="UniProtKB">
        <authorList>
            <consortium name="Ensembl"/>
        </authorList>
    </citation>
    <scope>IDENTIFICATION</scope>
</reference>
<name>A0A3Q2PY00_FUNHE</name>
<dbReference type="InterPro" id="IPR027996">
    <property type="entry name" value="TEDC1_dom"/>
</dbReference>
<dbReference type="PANTHER" id="PTHR35076:SF1">
    <property type="entry name" value="TUBULIN EPSILON AND DELTA COMPLEX PROTEIN 1"/>
    <property type="match status" value="1"/>
</dbReference>
<reference evidence="2" key="1">
    <citation type="submission" date="2025-08" db="UniProtKB">
        <authorList>
            <consortium name="Ensembl"/>
        </authorList>
    </citation>
    <scope>IDENTIFICATION</scope>
</reference>
<dbReference type="Pfam" id="PF14970">
    <property type="entry name" value="TEDC1"/>
    <property type="match status" value="1"/>
</dbReference>
<evidence type="ECO:0000313" key="2">
    <source>
        <dbReference type="Ensembl" id="ENSFHEP00000018903.1"/>
    </source>
</evidence>
<dbReference type="Proteomes" id="UP000265000">
    <property type="component" value="Unplaced"/>
</dbReference>
<dbReference type="STRING" id="8078.ENSFHEP00000018903"/>
<keyword evidence="3" id="KW-1185">Reference proteome</keyword>
<organism evidence="2 3">
    <name type="scientific">Fundulus heteroclitus</name>
    <name type="common">Killifish</name>
    <name type="synonym">Mummichog</name>
    <dbReference type="NCBI Taxonomy" id="8078"/>
    <lineage>
        <taxon>Eukaryota</taxon>
        <taxon>Metazoa</taxon>
        <taxon>Chordata</taxon>
        <taxon>Craniata</taxon>
        <taxon>Vertebrata</taxon>
        <taxon>Euteleostomi</taxon>
        <taxon>Actinopterygii</taxon>
        <taxon>Neopterygii</taxon>
        <taxon>Teleostei</taxon>
        <taxon>Neoteleostei</taxon>
        <taxon>Acanthomorphata</taxon>
        <taxon>Ovalentaria</taxon>
        <taxon>Atherinomorphae</taxon>
        <taxon>Cyprinodontiformes</taxon>
        <taxon>Fundulidae</taxon>
        <taxon>Fundulus</taxon>
    </lineage>
</organism>
<protein>
    <submittedName>
        <fullName evidence="2">Tubulin epsilon and delta complex 1</fullName>
    </submittedName>
</protein>
<dbReference type="Ensembl" id="ENSFHET00000028005.1">
    <property type="protein sequence ID" value="ENSFHEP00000018903.1"/>
    <property type="gene ID" value="ENSFHEG00000020782.1"/>
</dbReference>
<proteinExistence type="predicted"/>
<evidence type="ECO:0000259" key="1">
    <source>
        <dbReference type="Pfam" id="PF14970"/>
    </source>
</evidence>
<feature type="domain" description="Tubulin epsilon and delta complex protein 1" evidence="1">
    <location>
        <begin position="89"/>
        <end position="243"/>
    </location>
</feature>
<dbReference type="InterPro" id="IPR043535">
    <property type="entry name" value="TEDC1"/>
</dbReference>
<sequence length="388" mass="42448">MQRSKAAAGVEVKRVIGALCRLLAALGLDPVPAPEAFRRAKFGGRPEGDPFWQLLSSILHMSGIISSETSSQLRGELRKLVAAGLWQSGYHADWIYGADAGSFCSRDLLLALGWLLAKGVLETLLAGRVEQLDQTLLSSAPEKPEFSADLELDAASLRRLQWLMGHLRHRGRTLLSTIGARTRALHEVLSSSQVCSAAPSAGRSSAALTEDCFSLQQLCELLDAYVSWKQVEKVFWTWMDSVADRRLCDLRDRTSSQGVSHSLGACHQGKQRLEEMLRGPAQQQDVKSGDADWAVASLPPSLSSRLSAPSVHQMCRARLQAEQRLRRPSEGPHGGAAAPGELPAPQAAQLLLQAETELLQRRDRRRLANRKQLQGLMGSLDQQVFIAL</sequence>